<dbReference type="GeneID" id="6079097"/>
<sequence length="344" mass="39344">MTISFEEHPNTNYAPTDEQQHEILHMLPEPEEPLSGMKGDIDDLVQHIDQHRALTSPIRRIPQEILQEIFIHCLPTNRNAIMSAREAPLTLGRVCSSWRSISISTPRLWTTVHVPIPDGYLDFEWKLCSGDIAPADRVVAAKRIADLRTAALKEWLNRSRSLPVNISFTHRDHSLPPISVPALQSHHSHPIVDTILSVAHRWRKISIAAPAQTMVRFLTHSPHELPFLESLDFDFSLGRAFSEIPLQDQNIYRTPSLRKLYLMHPRGDCSQLPVSWAQLTDLTIERKWRTNFCLRLPQAVELLSRCPRLVRCRLEIPFAAKTPVQFPLIVLPDLESLTILEVTI</sequence>
<dbReference type="Gene3D" id="1.20.1280.50">
    <property type="match status" value="1"/>
</dbReference>
<gene>
    <name evidence="1" type="ORF">LACBIDRAFT_302599</name>
</gene>
<dbReference type="KEGG" id="lbc:LACBIDRAFT_302599"/>
<accession>B0DHZ1</accession>
<protein>
    <submittedName>
        <fullName evidence="1">Predicted protein</fullName>
    </submittedName>
</protein>
<organism evidence="2">
    <name type="scientific">Laccaria bicolor (strain S238N-H82 / ATCC MYA-4686)</name>
    <name type="common">Bicoloured deceiver</name>
    <name type="synonym">Laccaria laccata var. bicolor</name>
    <dbReference type="NCBI Taxonomy" id="486041"/>
    <lineage>
        <taxon>Eukaryota</taxon>
        <taxon>Fungi</taxon>
        <taxon>Dikarya</taxon>
        <taxon>Basidiomycota</taxon>
        <taxon>Agaricomycotina</taxon>
        <taxon>Agaricomycetes</taxon>
        <taxon>Agaricomycetidae</taxon>
        <taxon>Agaricales</taxon>
        <taxon>Agaricineae</taxon>
        <taxon>Hydnangiaceae</taxon>
        <taxon>Laccaria</taxon>
    </lineage>
</organism>
<dbReference type="AlphaFoldDB" id="B0DHZ1"/>
<keyword evidence="2" id="KW-1185">Reference proteome</keyword>
<dbReference type="Proteomes" id="UP000001194">
    <property type="component" value="Unassembled WGS sequence"/>
</dbReference>
<evidence type="ECO:0000313" key="2">
    <source>
        <dbReference type="Proteomes" id="UP000001194"/>
    </source>
</evidence>
<dbReference type="OrthoDB" id="3365698at2759"/>
<name>B0DHZ1_LACBS</name>
<proteinExistence type="predicted"/>
<dbReference type="InParanoid" id="B0DHZ1"/>
<dbReference type="RefSeq" id="XP_001883489.1">
    <property type="nucleotide sequence ID" value="XM_001883454.1"/>
</dbReference>
<evidence type="ECO:0000313" key="1">
    <source>
        <dbReference type="EMBL" id="EDR05813.1"/>
    </source>
</evidence>
<reference evidence="1 2" key="1">
    <citation type="journal article" date="2008" name="Nature">
        <title>The genome of Laccaria bicolor provides insights into mycorrhizal symbiosis.</title>
        <authorList>
            <person name="Martin F."/>
            <person name="Aerts A."/>
            <person name="Ahren D."/>
            <person name="Brun A."/>
            <person name="Danchin E.G.J."/>
            <person name="Duchaussoy F."/>
            <person name="Gibon J."/>
            <person name="Kohler A."/>
            <person name="Lindquist E."/>
            <person name="Pereda V."/>
            <person name="Salamov A."/>
            <person name="Shapiro H.J."/>
            <person name="Wuyts J."/>
            <person name="Blaudez D."/>
            <person name="Buee M."/>
            <person name="Brokstein P."/>
            <person name="Canbaeck B."/>
            <person name="Cohen D."/>
            <person name="Courty P.E."/>
            <person name="Coutinho P.M."/>
            <person name="Delaruelle C."/>
            <person name="Detter J.C."/>
            <person name="Deveau A."/>
            <person name="DiFazio S."/>
            <person name="Duplessis S."/>
            <person name="Fraissinet-Tachet L."/>
            <person name="Lucic E."/>
            <person name="Frey-Klett P."/>
            <person name="Fourrey C."/>
            <person name="Feussner I."/>
            <person name="Gay G."/>
            <person name="Grimwood J."/>
            <person name="Hoegger P.J."/>
            <person name="Jain P."/>
            <person name="Kilaru S."/>
            <person name="Labbe J."/>
            <person name="Lin Y.C."/>
            <person name="Legue V."/>
            <person name="Le Tacon F."/>
            <person name="Marmeisse R."/>
            <person name="Melayah D."/>
            <person name="Montanini B."/>
            <person name="Muratet M."/>
            <person name="Nehls U."/>
            <person name="Niculita-Hirzel H."/>
            <person name="Oudot-Le Secq M.P."/>
            <person name="Peter M."/>
            <person name="Quesneville H."/>
            <person name="Rajashekar B."/>
            <person name="Reich M."/>
            <person name="Rouhier N."/>
            <person name="Schmutz J."/>
            <person name="Yin T."/>
            <person name="Chalot M."/>
            <person name="Henrissat B."/>
            <person name="Kuees U."/>
            <person name="Lucas S."/>
            <person name="Van de Peer Y."/>
            <person name="Podila G.K."/>
            <person name="Polle A."/>
            <person name="Pukkila P.J."/>
            <person name="Richardson P.M."/>
            <person name="Rouze P."/>
            <person name="Sanders I.R."/>
            <person name="Stajich J.E."/>
            <person name="Tunlid A."/>
            <person name="Tuskan G."/>
            <person name="Grigoriev I.V."/>
        </authorList>
    </citation>
    <scope>NUCLEOTIDE SEQUENCE [LARGE SCALE GENOMIC DNA]</scope>
    <source>
        <strain evidence="2">S238N-H82 / ATCC MYA-4686</strain>
    </source>
</reference>
<dbReference type="EMBL" id="DS547111">
    <property type="protein sequence ID" value="EDR05813.1"/>
    <property type="molecule type" value="Genomic_DNA"/>
</dbReference>
<dbReference type="HOGENOM" id="CLU_018544_0_0_1"/>